<proteinExistence type="inferred from homology"/>
<feature type="transmembrane region" description="Helical" evidence="6">
    <location>
        <begin position="490"/>
        <end position="507"/>
    </location>
</feature>
<dbReference type="GO" id="GO:0022857">
    <property type="term" value="F:transmembrane transporter activity"/>
    <property type="evidence" value="ECO:0007669"/>
    <property type="project" value="InterPro"/>
</dbReference>
<dbReference type="SUPFAM" id="SSF103473">
    <property type="entry name" value="MFS general substrate transporter"/>
    <property type="match status" value="1"/>
</dbReference>
<dbReference type="PANTHER" id="PTHR11654">
    <property type="entry name" value="OLIGOPEPTIDE TRANSPORTER-RELATED"/>
    <property type="match status" value="1"/>
</dbReference>
<keyword evidence="8" id="KW-1185">Reference proteome</keyword>
<name>A0A0L0T2C8_ALLM3</name>
<dbReference type="InterPro" id="IPR036259">
    <property type="entry name" value="MFS_trans_sf"/>
</dbReference>
<sequence>MGVEKIDSSVTLENAPDDALAHEYNTAGLSEKQIALLEKERRINADLDARIAKNPNAFPRAIYYILPNEFGERFTYYGLKAFLNRYLIFIGNEETSAKSMVHAWQMATYFFPLIGAAISDSYLGKYKTIVYLSLTYLVGNIILTITAIPALRTNWSVLLGLYLIGIGTGGIKPCVGPHGADQFLKIQADGLRRFFSYFYIAINAGAVLTGFATPALKDAFGCFGDAIGTGDDAEPVCYFAGYMLPTVVFAIVTALFIYGERYYRVVPPVGEFVPFHMFAVIGAAVAGWIGATQEDRAKKTFWQFGAGPYGEQFAEETGEFMRMLLMIFPFSFVWMVYDQQSTEWSDQYDRMDTYFGSMRLSPEVWIAIVNPIMVVLLVYLLSTFLYPWLERRGLAVTPLRRMVLGSMLVTVGFLLSGLLQSKVYDGYGGTIDEKTRLTDPKTCKGKCVHGAWQLPQWFVLSLGESLFSPTGSEFAYTQVGKSMRAFSTSFWLLMVSLGNFYVVAIEASLNSEANVENWTGKNLPKKYFLYTGISAAANVCLLVMAYFYKYKAGSSTSAKQ</sequence>
<feature type="transmembrane region" description="Helical" evidence="6">
    <location>
        <begin position="364"/>
        <end position="389"/>
    </location>
</feature>
<dbReference type="EMBL" id="GG745359">
    <property type="protein sequence ID" value="KNE68978.1"/>
    <property type="molecule type" value="Genomic_DNA"/>
</dbReference>
<evidence type="ECO:0000313" key="8">
    <source>
        <dbReference type="Proteomes" id="UP000054350"/>
    </source>
</evidence>
<protein>
    <recommendedName>
        <fullName evidence="9">Amino acid/peptide transporter (Peptide:H+ symporter)</fullName>
    </recommendedName>
</protein>
<dbReference type="Pfam" id="PF00854">
    <property type="entry name" value="PTR2"/>
    <property type="match status" value="1"/>
</dbReference>
<dbReference type="OrthoDB" id="8904098at2759"/>
<gene>
    <name evidence="7" type="ORF">AMAG_13854</name>
</gene>
<accession>A0A0L0T2C8</accession>
<evidence type="ECO:0000256" key="4">
    <source>
        <dbReference type="ARBA" id="ARBA00022989"/>
    </source>
</evidence>
<evidence type="ECO:0000313" key="7">
    <source>
        <dbReference type="EMBL" id="KNE68978.1"/>
    </source>
</evidence>
<feature type="transmembrane region" description="Helical" evidence="6">
    <location>
        <begin position="196"/>
        <end position="216"/>
    </location>
</feature>
<keyword evidence="3 6" id="KW-0812">Transmembrane</keyword>
<comment type="similarity">
    <text evidence="2">Belongs to the major facilitator superfamily. Proton-dependent oligopeptide transporter (POT/PTR) (TC 2.A.17) family.</text>
</comment>
<reference evidence="8" key="2">
    <citation type="submission" date="2009-11" db="EMBL/GenBank/DDBJ databases">
        <title>The Genome Sequence of Allomyces macrogynus strain ATCC 38327.</title>
        <authorList>
            <consortium name="The Broad Institute Genome Sequencing Platform"/>
            <person name="Russ C."/>
            <person name="Cuomo C."/>
            <person name="Shea T."/>
            <person name="Young S.K."/>
            <person name="Zeng Q."/>
            <person name="Koehrsen M."/>
            <person name="Haas B."/>
            <person name="Borodovsky M."/>
            <person name="Guigo R."/>
            <person name="Alvarado L."/>
            <person name="Berlin A."/>
            <person name="Borenstein D."/>
            <person name="Chen Z."/>
            <person name="Engels R."/>
            <person name="Freedman E."/>
            <person name="Gellesch M."/>
            <person name="Goldberg J."/>
            <person name="Griggs A."/>
            <person name="Gujja S."/>
            <person name="Heiman D."/>
            <person name="Hepburn T."/>
            <person name="Howarth C."/>
            <person name="Jen D."/>
            <person name="Larson L."/>
            <person name="Lewis B."/>
            <person name="Mehta T."/>
            <person name="Park D."/>
            <person name="Pearson M."/>
            <person name="Roberts A."/>
            <person name="Saif S."/>
            <person name="Shenoy N."/>
            <person name="Sisk P."/>
            <person name="Stolte C."/>
            <person name="Sykes S."/>
            <person name="Walk T."/>
            <person name="White J."/>
            <person name="Yandava C."/>
            <person name="Burger G."/>
            <person name="Gray M.W."/>
            <person name="Holland P.W.H."/>
            <person name="King N."/>
            <person name="Lang F.B.F."/>
            <person name="Roger A.J."/>
            <person name="Ruiz-Trillo I."/>
            <person name="Lander E."/>
            <person name="Nusbaum C."/>
        </authorList>
    </citation>
    <scope>NUCLEOTIDE SEQUENCE [LARGE SCALE GENOMIC DNA]</scope>
    <source>
        <strain evidence="8">ATCC 38327</strain>
    </source>
</reference>
<feature type="transmembrane region" description="Helical" evidence="6">
    <location>
        <begin position="320"/>
        <end position="337"/>
    </location>
</feature>
<evidence type="ECO:0008006" key="9">
    <source>
        <dbReference type="Google" id="ProtNLM"/>
    </source>
</evidence>
<evidence type="ECO:0000256" key="2">
    <source>
        <dbReference type="ARBA" id="ARBA00005982"/>
    </source>
</evidence>
<keyword evidence="4 6" id="KW-1133">Transmembrane helix</keyword>
<dbReference type="InterPro" id="IPR000109">
    <property type="entry name" value="POT_fam"/>
</dbReference>
<dbReference type="Proteomes" id="UP000054350">
    <property type="component" value="Unassembled WGS sequence"/>
</dbReference>
<feature type="transmembrane region" description="Helical" evidence="6">
    <location>
        <begin position="269"/>
        <end position="291"/>
    </location>
</feature>
<dbReference type="Gene3D" id="1.20.1250.20">
    <property type="entry name" value="MFS general substrate transporter like domains"/>
    <property type="match status" value="1"/>
</dbReference>
<feature type="transmembrane region" description="Helical" evidence="6">
    <location>
        <begin position="527"/>
        <end position="548"/>
    </location>
</feature>
<reference evidence="7 8" key="1">
    <citation type="submission" date="2009-11" db="EMBL/GenBank/DDBJ databases">
        <title>Annotation of Allomyces macrogynus ATCC 38327.</title>
        <authorList>
            <consortium name="The Broad Institute Genome Sequencing Platform"/>
            <person name="Russ C."/>
            <person name="Cuomo C."/>
            <person name="Burger G."/>
            <person name="Gray M.W."/>
            <person name="Holland P.W.H."/>
            <person name="King N."/>
            <person name="Lang F.B.F."/>
            <person name="Roger A.J."/>
            <person name="Ruiz-Trillo I."/>
            <person name="Young S.K."/>
            <person name="Zeng Q."/>
            <person name="Gargeya S."/>
            <person name="Fitzgerald M."/>
            <person name="Haas B."/>
            <person name="Abouelleil A."/>
            <person name="Alvarado L."/>
            <person name="Arachchi H.M."/>
            <person name="Berlin A."/>
            <person name="Chapman S.B."/>
            <person name="Gearin G."/>
            <person name="Goldberg J."/>
            <person name="Griggs A."/>
            <person name="Gujja S."/>
            <person name="Hansen M."/>
            <person name="Heiman D."/>
            <person name="Howarth C."/>
            <person name="Larimer J."/>
            <person name="Lui A."/>
            <person name="MacDonald P.J.P."/>
            <person name="McCowen C."/>
            <person name="Montmayeur A."/>
            <person name="Murphy C."/>
            <person name="Neiman D."/>
            <person name="Pearson M."/>
            <person name="Priest M."/>
            <person name="Roberts A."/>
            <person name="Saif S."/>
            <person name="Shea T."/>
            <person name="Sisk P."/>
            <person name="Stolte C."/>
            <person name="Sykes S."/>
            <person name="Wortman J."/>
            <person name="Nusbaum C."/>
            <person name="Birren B."/>
        </authorList>
    </citation>
    <scope>NUCLEOTIDE SEQUENCE [LARGE SCALE GENOMIC DNA]</scope>
    <source>
        <strain evidence="7 8">ATCC 38327</strain>
    </source>
</reference>
<evidence type="ECO:0000256" key="5">
    <source>
        <dbReference type="ARBA" id="ARBA00023136"/>
    </source>
</evidence>
<dbReference type="VEuPathDB" id="FungiDB:AMAG_13854"/>
<comment type="subcellular location">
    <subcellularLocation>
        <location evidence="1">Membrane</location>
        <topology evidence="1">Multi-pass membrane protein</topology>
    </subcellularLocation>
</comment>
<dbReference type="AlphaFoldDB" id="A0A0L0T2C8"/>
<dbReference type="CDD" id="cd17347">
    <property type="entry name" value="MFS_SLC15A1_2_like"/>
    <property type="match status" value="1"/>
</dbReference>
<feature type="transmembrane region" description="Helical" evidence="6">
    <location>
        <begin position="129"/>
        <end position="151"/>
    </location>
</feature>
<evidence type="ECO:0000256" key="6">
    <source>
        <dbReference type="SAM" id="Phobius"/>
    </source>
</evidence>
<dbReference type="OMA" id="YVLYAQM"/>
<organism evidence="7 8">
    <name type="scientific">Allomyces macrogynus (strain ATCC 38327)</name>
    <name type="common">Allomyces javanicus var. macrogynus</name>
    <dbReference type="NCBI Taxonomy" id="578462"/>
    <lineage>
        <taxon>Eukaryota</taxon>
        <taxon>Fungi</taxon>
        <taxon>Fungi incertae sedis</taxon>
        <taxon>Blastocladiomycota</taxon>
        <taxon>Blastocladiomycetes</taxon>
        <taxon>Blastocladiales</taxon>
        <taxon>Blastocladiaceae</taxon>
        <taxon>Allomyces</taxon>
    </lineage>
</organism>
<dbReference type="GO" id="GO:0016020">
    <property type="term" value="C:membrane"/>
    <property type="evidence" value="ECO:0007669"/>
    <property type="project" value="UniProtKB-SubCell"/>
</dbReference>
<dbReference type="eggNOG" id="KOG1237">
    <property type="taxonomic scope" value="Eukaryota"/>
</dbReference>
<evidence type="ECO:0000256" key="3">
    <source>
        <dbReference type="ARBA" id="ARBA00022692"/>
    </source>
</evidence>
<feature type="transmembrane region" description="Helical" evidence="6">
    <location>
        <begin position="157"/>
        <end position="175"/>
    </location>
</feature>
<dbReference type="STRING" id="578462.A0A0L0T2C8"/>
<evidence type="ECO:0000256" key="1">
    <source>
        <dbReference type="ARBA" id="ARBA00004141"/>
    </source>
</evidence>
<keyword evidence="5 6" id="KW-0472">Membrane</keyword>
<feature type="transmembrane region" description="Helical" evidence="6">
    <location>
        <begin position="236"/>
        <end position="257"/>
    </location>
</feature>
<feature type="transmembrane region" description="Helical" evidence="6">
    <location>
        <begin position="401"/>
        <end position="419"/>
    </location>
</feature>